<keyword evidence="16" id="KW-1185">Reference proteome</keyword>
<keyword evidence="2 10" id="KW-0444">Lipid biosynthesis</keyword>
<keyword evidence="3 10" id="KW-0808">Transferase</keyword>
<comment type="subunit">
    <text evidence="10">Probably interacts with PlsX.</text>
</comment>
<comment type="catalytic activity">
    <reaction evidence="10">
        <text>an acyl phosphate + sn-glycerol 3-phosphate = a 1-acyl-sn-glycero-3-phosphate + phosphate</text>
        <dbReference type="Rhea" id="RHEA:34075"/>
        <dbReference type="ChEBI" id="CHEBI:43474"/>
        <dbReference type="ChEBI" id="CHEBI:57597"/>
        <dbReference type="ChEBI" id="CHEBI:57970"/>
        <dbReference type="ChEBI" id="CHEBI:59918"/>
        <dbReference type="EC" id="2.3.1.275"/>
    </reaction>
</comment>
<evidence type="ECO:0000256" key="10">
    <source>
        <dbReference type="HAMAP-Rule" id="MF_01043"/>
    </source>
</evidence>
<feature type="transmembrane region" description="Helical" evidence="10">
    <location>
        <begin position="166"/>
        <end position="183"/>
    </location>
</feature>
<feature type="transmembrane region" description="Helical" evidence="10">
    <location>
        <begin position="84"/>
        <end position="102"/>
    </location>
</feature>
<dbReference type="KEGG" id="bthg:MS2017_2000"/>
<comment type="pathway">
    <text evidence="10">Lipid metabolism; phospholipid metabolism.</text>
</comment>
<dbReference type="RefSeq" id="WP_071565190.1">
    <property type="nucleotide sequence ID" value="NZ_CAESAQ020000034.1"/>
</dbReference>
<dbReference type="GO" id="GO:0043772">
    <property type="term" value="F:acyl-phosphate glycerol-3-phosphate acyltransferase activity"/>
    <property type="evidence" value="ECO:0007669"/>
    <property type="project" value="UniProtKB-UniRule"/>
</dbReference>
<reference evidence="14" key="1">
    <citation type="submission" date="2016-09" db="EMBL/GenBank/DDBJ databases">
        <title>Genome Sequence of Bathymodiolus thermophilus sulfur-oxidizing gill endosymbiont.</title>
        <authorList>
            <person name="Ponnudurai R."/>
            <person name="Kleiner M."/>
            <person name="Sayavedra L."/>
            <person name="Thuermer A."/>
            <person name="Felbeck H."/>
            <person name="Schlueter R."/>
            <person name="Schweder T."/>
            <person name="Markert S."/>
        </authorList>
    </citation>
    <scope>NUCLEOTIDE SEQUENCE [LARGE SCALE GENOMIC DNA]</scope>
    <source>
        <strain evidence="14">BAT/CrabSpa'14</strain>
    </source>
</reference>
<comment type="subcellular location">
    <subcellularLocation>
        <location evidence="10">Cell membrane</location>
        <topology evidence="10">Multi-pass membrane protein</topology>
    </subcellularLocation>
</comment>
<comment type="similarity">
    <text evidence="10">Belongs to the PlsY family.</text>
</comment>
<dbReference type="SMART" id="SM01207">
    <property type="entry name" value="G3P_acyltransf"/>
    <property type="match status" value="1"/>
</dbReference>
<evidence type="ECO:0000256" key="5">
    <source>
        <dbReference type="ARBA" id="ARBA00022989"/>
    </source>
</evidence>
<evidence type="ECO:0000256" key="4">
    <source>
        <dbReference type="ARBA" id="ARBA00022692"/>
    </source>
</evidence>
<keyword evidence="5 10" id="KW-1133">Transmembrane helix</keyword>
<feature type="transmembrane region" description="Helical" evidence="10">
    <location>
        <begin position="6"/>
        <end position="27"/>
    </location>
</feature>
<evidence type="ECO:0000256" key="9">
    <source>
        <dbReference type="ARBA" id="ARBA00023264"/>
    </source>
</evidence>
<evidence type="ECO:0000256" key="2">
    <source>
        <dbReference type="ARBA" id="ARBA00022516"/>
    </source>
</evidence>
<proteinExistence type="inferred from homology"/>
<evidence type="ECO:0000313" key="16">
    <source>
        <dbReference type="Proteomes" id="UP000643672"/>
    </source>
</evidence>
<evidence type="ECO:0000313" key="12">
    <source>
        <dbReference type="EMBL" id="CAB5496992.1"/>
    </source>
</evidence>
<gene>
    <name evidence="10" type="primary">plsY</name>
    <name evidence="13" type="ORF">BGC33_08455</name>
    <name evidence="11" type="ORF">MS2017_2000</name>
    <name evidence="12" type="ORF">THERMOS_603</name>
</gene>
<comment type="function">
    <text evidence="10">Catalyzes the transfer of an acyl group from acyl-phosphate (acyl-PO(4)) to glycerol-3-phosphate (G3P) to form lysophosphatidic acid (LPA). This enzyme utilizes acyl-phosphate as fatty acyl donor, but not acyl-CoA or acyl-ACP.</text>
</comment>
<feature type="transmembrane region" description="Helical" evidence="10">
    <location>
        <begin position="142"/>
        <end position="159"/>
    </location>
</feature>
<reference evidence="11 15" key="3">
    <citation type="submission" date="2017-11" db="EMBL/GenBank/DDBJ databases">
        <title>Genome sequence of the bacterial symbiont EPR9N from a vent mussel Bathymodiolus thermophilus.</title>
        <authorList>
            <person name="Won Y.-J."/>
        </authorList>
    </citation>
    <scope>NUCLEOTIDE SEQUENCE [LARGE SCALE GENOMIC DNA]</scope>
    <source>
        <strain evidence="11 15">EPR9N</strain>
    </source>
</reference>
<dbReference type="Proteomes" id="UP000182798">
    <property type="component" value="Unassembled WGS sequence"/>
</dbReference>
<dbReference type="OrthoDB" id="9777124at2"/>
<keyword evidence="4 10" id="KW-0812">Transmembrane</keyword>
<dbReference type="PANTHER" id="PTHR30309:SF0">
    <property type="entry name" value="GLYCEROL-3-PHOSPHATE ACYLTRANSFERASE-RELATED"/>
    <property type="match status" value="1"/>
</dbReference>
<keyword evidence="8 10" id="KW-0594">Phospholipid biosynthesis</keyword>
<keyword evidence="1 10" id="KW-1003">Cell membrane</keyword>
<sequence>MLDLTVGTLLVVFAYCMGSFATGYHLIWWKMQQDVRNHGSGGIGATNVGRLMGKPGFAITLLGDCLKAVLALSIARMLNQSDTIISLMVIAVIAGHIWPFYLNFHGGKGIATALGAFLMVDIYVVVFIALVSGLLFLITRRFTLSWILSVILLLLIIIIRDFQSPPITYAIVISSILVVYAHRNNIQKDLTLL</sequence>
<dbReference type="PANTHER" id="PTHR30309">
    <property type="entry name" value="INNER MEMBRANE PROTEIN YGIH"/>
    <property type="match status" value="1"/>
</dbReference>
<dbReference type="EMBL" id="CAESAQ020000034">
    <property type="protein sequence ID" value="CAB5496992.1"/>
    <property type="molecule type" value="Genomic_DNA"/>
</dbReference>
<keyword evidence="9 10" id="KW-1208">Phospholipid metabolism</keyword>
<name>A0A1J5TSK7_9GAMM</name>
<reference evidence="12 16" key="4">
    <citation type="submission" date="2020-05" db="EMBL/GenBank/DDBJ databases">
        <authorList>
            <person name="Petersen J."/>
            <person name="Sayavedra L."/>
        </authorList>
    </citation>
    <scope>NUCLEOTIDE SEQUENCE [LARGE SCALE GENOMIC DNA]</scope>
    <source>
        <strain evidence="12">B thermophilus SOXS</strain>
    </source>
</reference>
<evidence type="ECO:0000256" key="7">
    <source>
        <dbReference type="ARBA" id="ARBA00023136"/>
    </source>
</evidence>
<dbReference type="Proteomes" id="UP000278334">
    <property type="component" value="Chromosome"/>
</dbReference>
<evidence type="ECO:0000256" key="6">
    <source>
        <dbReference type="ARBA" id="ARBA00023098"/>
    </source>
</evidence>
<evidence type="ECO:0000313" key="15">
    <source>
        <dbReference type="Proteomes" id="UP000278334"/>
    </source>
</evidence>
<keyword evidence="7 10" id="KW-0472">Membrane</keyword>
<protein>
    <recommendedName>
        <fullName evidence="10">Glycerol-3-phosphate acyltransferase</fullName>
    </recommendedName>
    <alternativeName>
        <fullName evidence="10">Acyl-PO4 G3P acyltransferase</fullName>
    </alternativeName>
    <alternativeName>
        <fullName evidence="10">Acyl-phosphate--glycerol-3-phosphate acyltransferase</fullName>
    </alternativeName>
    <alternativeName>
        <fullName evidence="10">G3P acyltransferase</fullName>
        <shortName evidence="10">GPAT</shortName>
        <ecNumber evidence="10">2.3.1.275</ecNumber>
    </alternativeName>
    <alternativeName>
        <fullName evidence="10">Lysophosphatidic acid synthase</fullName>
        <shortName evidence="10">LPA synthase</shortName>
    </alternativeName>
</protein>
<dbReference type="EMBL" id="MIQH01001017">
    <property type="protein sequence ID" value="OIR23882.1"/>
    <property type="molecule type" value="Genomic_DNA"/>
</dbReference>
<dbReference type="UniPathway" id="UPA00085"/>
<evidence type="ECO:0000256" key="3">
    <source>
        <dbReference type="ARBA" id="ARBA00022679"/>
    </source>
</evidence>
<organism evidence="13 14">
    <name type="scientific">Bathymodiolus thermophilus thioautotrophic gill symbiont</name>
    <dbReference type="NCBI Taxonomy" id="2360"/>
    <lineage>
        <taxon>Bacteria</taxon>
        <taxon>Pseudomonadati</taxon>
        <taxon>Pseudomonadota</taxon>
        <taxon>Gammaproteobacteria</taxon>
        <taxon>sulfur-oxidizing symbionts</taxon>
    </lineage>
</organism>
<dbReference type="HAMAP" id="MF_01043">
    <property type="entry name" value="PlsY"/>
    <property type="match status" value="1"/>
</dbReference>
<dbReference type="GO" id="GO:0008654">
    <property type="term" value="P:phospholipid biosynthetic process"/>
    <property type="evidence" value="ECO:0007669"/>
    <property type="project" value="UniProtKB-UniRule"/>
</dbReference>
<dbReference type="AlphaFoldDB" id="A0A1J5TSK7"/>
<dbReference type="InterPro" id="IPR003811">
    <property type="entry name" value="G3P_acylTferase_PlsY"/>
</dbReference>
<dbReference type="Pfam" id="PF02660">
    <property type="entry name" value="G3P_acyltransf"/>
    <property type="match status" value="1"/>
</dbReference>
<feature type="transmembrane region" description="Helical" evidence="10">
    <location>
        <begin position="114"/>
        <end position="136"/>
    </location>
</feature>
<dbReference type="Proteomes" id="UP000643672">
    <property type="component" value="Unassembled WGS sequence"/>
</dbReference>
<reference evidence="13" key="2">
    <citation type="journal article" date="2017" name="Stand. Genomic Sci.">
        <title>Genome sequence of the sulfur-oxidizing Bathymodiolus thermophilus gill endosymbiont.</title>
        <authorList>
            <person name="Ponnudurai R."/>
            <person name="Sayavedra L."/>
            <person name="Kleiner M."/>
            <person name="Heiden S.E."/>
            <person name="Thurmer A."/>
            <person name="Felbeck H."/>
            <person name="Schluter R."/>
            <person name="Sievert S.M."/>
            <person name="Daniel R."/>
            <person name="Schweder T."/>
            <person name="Markert S."/>
        </authorList>
    </citation>
    <scope>NUCLEOTIDE SEQUENCE</scope>
    <source>
        <strain evidence="13">BAT/CrabSpa'14</strain>
    </source>
</reference>
<evidence type="ECO:0000313" key="14">
    <source>
        <dbReference type="Proteomes" id="UP000182798"/>
    </source>
</evidence>
<keyword evidence="6 10" id="KW-0443">Lipid metabolism</keyword>
<dbReference type="EC" id="2.3.1.275" evidence="10"/>
<keyword evidence="11" id="KW-0012">Acyltransferase</keyword>
<evidence type="ECO:0000256" key="8">
    <source>
        <dbReference type="ARBA" id="ARBA00023209"/>
    </source>
</evidence>
<dbReference type="GO" id="GO:0005886">
    <property type="term" value="C:plasma membrane"/>
    <property type="evidence" value="ECO:0007669"/>
    <property type="project" value="UniProtKB-SubCell"/>
</dbReference>
<evidence type="ECO:0000313" key="11">
    <source>
        <dbReference type="EMBL" id="AYQ57658.1"/>
    </source>
</evidence>
<evidence type="ECO:0000256" key="1">
    <source>
        <dbReference type="ARBA" id="ARBA00022475"/>
    </source>
</evidence>
<dbReference type="EMBL" id="CP024634">
    <property type="protein sequence ID" value="AYQ57658.1"/>
    <property type="molecule type" value="Genomic_DNA"/>
</dbReference>
<accession>A0A1J5TSK7</accession>
<evidence type="ECO:0000313" key="13">
    <source>
        <dbReference type="EMBL" id="OIR23882.1"/>
    </source>
</evidence>